<dbReference type="EMBL" id="BJON01000038">
    <property type="protein sequence ID" value="GED72962.1"/>
    <property type="molecule type" value="Genomic_DNA"/>
</dbReference>
<evidence type="ECO:0000313" key="4">
    <source>
        <dbReference type="Proteomes" id="UP000036834"/>
    </source>
</evidence>
<feature type="signal peptide" evidence="1">
    <location>
        <begin position="1"/>
        <end position="21"/>
    </location>
</feature>
<accession>A0A0K9YP56</accession>
<dbReference type="PATRIC" id="fig|54915.3.peg.2329"/>
<reference evidence="4" key="1">
    <citation type="submission" date="2015-07" db="EMBL/GenBank/DDBJ databases">
        <title>Genome sequencing project for genomic taxonomy and phylogenomics of Bacillus-like bacteria.</title>
        <authorList>
            <person name="Liu B."/>
            <person name="Wang J."/>
            <person name="Zhu Y."/>
            <person name="Liu G."/>
            <person name="Chen Q."/>
            <person name="Chen Z."/>
            <person name="Lan J."/>
            <person name="Che J."/>
            <person name="Ge C."/>
            <person name="Shi H."/>
            <person name="Pan Z."/>
            <person name="Liu X."/>
        </authorList>
    </citation>
    <scope>NUCLEOTIDE SEQUENCE [LARGE SCALE GENOMIC DNA]</scope>
    <source>
        <strain evidence="4">DSM 9887</strain>
    </source>
</reference>
<gene>
    <name evidence="3" type="ORF">ADS79_16415</name>
    <name evidence="2" type="ORF">BRE01_66640</name>
</gene>
<reference evidence="3" key="2">
    <citation type="submission" date="2015-07" db="EMBL/GenBank/DDBJ databases">
        <title>MeaNS - Measles Nucleotide Surveillance Program.</title>
        <authorList>
            <person name="Tran T."/>
            <person name="Druce J."/>
        </authorList>
    </citation>
    <scope>NUCLEOTIDE SEQUENCE</scope>
    <source>
        <strain evidence="3">DSM 9887</strain>
    </source>
</reference>
<evidence type="ECO:0000313" key="3">
    <source>
        <dbReference type="EMBL" id="KNB70503.1"/>
    </source>
</evidence>
<evidence type="ECO:0008006" key="6">
    <source>
        <dbReference type="Google" id="ProtNLM"/>
    </source>
</evidence>
<keyword evidence="1" id="KW-0732">Signal</keyword>
<name>A0A0K9YP56_9BACL</name>
<organism evidence="3 4">
    <name type="scientific">Brevibacillus reuszeri</name>
    <dbReference type="NCBI Taxonomy" id="54915"/>
    <lineage>
        <taxon>Bacteria</taxon>
        <taxon>Bacillati</taxon>
        <taxon>Bacillota</taxon>
        <taxon>Bacilli</taxon>
        <taxon>Bacillales</taxon>
        <taxon>Paenibacillaceae</taxon>
        <taxon>Brevibacillus</taxon>
    </lineage>
</organism>
<evidence type="ECO:0000256" key="1">
    <source>
        <dbReference type="SAM" id="SignalP"/>
    </source>
</evidence>
<dbReference type="RefSeq" id="WP_049739492.1">
    <property type="nucleotide sequence ID" value="NZ_BJON01000038.1"/>
</dbReference>
<keyword evidence="5" id="KW-1185">Reference proteome</keyword>
<dbReference type="EMBL" id="LGIQ01000009">
    <property type="protein sequence ID" value="KNB70503.1"/>
    <property type="molecule type" value="Genomic_DNA"/>
</dbReference>
<proteinExistence type="predicted"/>
<feature type="chain" id="PRO_5039156309" description="Peptide ABC transporter substrate-binding protein" evidence="1">
    <location>
        <begin position="22"/>
        <end position="164"/>
    </location>
</feature>
<protein>
    <recommendedName>
        <fullName evidence="6">Peptide ABC transporter substrate-binding protein</fullName>
    </recommendedName>
</protein>
<dbReference type="OrthoDB" id="2085435at2"/>
<dbReference type="Proteomes" id="UP000319578">
    <property type="component" value="Unassembled WGS sequence"/>
</dbReference>
<sequence>MKLITYAVLLCTLYFMPTTHVVSEQTETTVSSNMGEMYSLALDSYMPLDTALNHEIQFIAIDFSTLQDIEQDDKEYITNYFKKYNVNVIDSTLDNLRKKGMYDPETLVLKGLLLKITKADFSNQQVILEGTKYRAGDGAIGVKTILENKDGKWRVIESKLIWIS</sequence>
<dbReference type="AlphaFoldDB" id="A0A0K9YP56"/>
<dbReference type="Proteomes" id="UP000036834">
    <property type="component" value="Unassembled WGS sequence"/>
</dbReference>
<evidence type="ECO:0000313" key="2">
    <source>
        <dbReference type="EMBL" id="GED72962.1"/>
    </source>
</evidence>
<evidence type="ECO:0000313" key="5">
    <source>
        <dbReference type="Proteomes" id="UP000319578"/>
    </source>
</evidence>
<reference evidence="2 5" key="3">
    <citation type="submission" date="2019-06" db="EMBL/GenBank/DDBJ databases">
        <title>Whole genome shotgun sequence of Brevibacillus reuszeri NBRC 15719.</title>
        <authorList>
            <person name="Hosoyama A."/>
            <person name="Uohara A."/>
            <person name="Ohji S."/>
            <person name="Ichikawa N."/>
        </authorList>
    </citation>
    <scope>NUCLEOTIDE SEQUENCE [LARGE SCALE GENOMIC DNA]</scope>
    <source>
        <strain evidence="2 5">NBRC 15719</strain>
    </source>
</reference>
<comment type="caution">
    <text evidence="3">The sequence shown here is derived from an EMBL/GenBank/DDBJ whole genome shotgun (WGS) entry which is preliminary data.</text>
</comment>